<dbReference type="CDD" id="cd18746">
    <property type="entry name" value="PIN_VapC4-5_FitB-like"/>
    <property type="match status" value="1"/>
</dbReference>
<keyword evidence="11" id="KW-1185">Reference proteome</keyword>
<dbReference type="GO" id="GO:0004540">
    <property type="term" value="F:RNA nuclease activity"/>
    <property type="evidence" value="ECO:0007669"/>
    <property type="project" value="InterPro"/>
</dbReference>
<evidence type="ECO:0000256" key="2">
    <source>
        <dbReference type="ARBA" id="ARBA00022649"/>
    </source>
</evidence>
<evidence type="ECO:0000259" key="9">
    <source>
        <dbReference type="Pfam" id="PF01850"/>
    </source>
</evidence>
<evidence type="ECO:0000256" key="6">
    <source>
        <dbReference type="ARBA" id="ARBA00022842"/>
    </source>
</evidence>
<evidence type="ECO:0000313" key="10">
    <source>
        <dbReference type="EMBL" id="PWE57856.1"/>
    </source>
</evidence>
<evidence type="ECO:0000256" key="5">
    <source>
        <dbReference type="ARBA" id="ARBA00022801"/>
    </source>
</evidence>
<proteinExistence type="inferred from homology"/>
<comment type="similarity">
    <text evidence="7 8">Belongs to the PINc/VapC protein family.</text>
</comment>
<dbReference type="EMBL" id="QFBC01000001">
    <property type="protein sequence ID" value="PWE57856.1"/>
    <property type="molecule type" value="Genomic_DNA"/>
</dbReference>
<feature type="binding site" evidence="8">
    <location>
        <position position="7"/>
    </location>
    <ligand>
        <name>Mg(2+)</name>
        <dbReference type="ChEBI" id="CHEBI:18420"/>
    </ligand>
</feature>
<name>A0A2U2DX30_9HYPH</name>
<dbReference type="InterPro" id="IPR050556">
    <property type="entry name" value="Type_II_TA_system_RNase"/>
</dbReference>
<comment type="caution">
    <text evidence="10">The sequence shown here is derived from an EMBL/GenBank/DDBJ whole genome shotgun (WGS) entry which is preliminary data.</text>
</comment>
<dbReference type="Gene3D" id="3.40.50.1010">
    <property type="entry name" value="5'-nuclease"/>
    <property type="match status" value="1"/>
</dbReference>
<keyword evidence="4 8" id="KW-0479">Metal-binding</keyword>
<feature type="binding site" evidence="8">
    <location>
        <position position="111"/>
    </location>
    <ligand>
        <name>Mg(2+)</name>
        <dbReference type="ChEBI" id="CHEBI:18420"/>
    </ligand>
</feature>
<accession>A0A2U2DX30</accession>
<comment type="function">
    <text evidence="8">Toxic component of a toxin-antitoxin (TA) system. An RNase.</text>
</comment>
<organism evidence="10 11">
    <name type="scientific">Metarhizobium album</name>
    <dbReference type="NCBI Taxonomy" id="2182425"/>
    <lineage>
        <taxon>Bacteria</taxon>
        <taxon>Pseudomonadati</taxon>
        <taxon>Pseudomonadota</taxon>
        <taxon>Alphaproteobacteria</taxon>
        <taxon>Hyphomicrobiales</taxon>
        <taxon>Rhizobiaceae</taxon>
        <taxon>Metarhizobium</taxon>
    </lineage>
</organism>
<comment type="cofactor">
    <cofactor evidence="1 8">
        <name>Mg(2+)</name>
        <dbReference type="ChEBI" id="CHEBI:18420"/>
    </cofactor>
</comment>
<keyword evidence="5 8" id="KW-0378">Hydrolase</keyword>
<dbReference type="GO" id="GO:0000287">
    <property type="term" value="F:magnesium ion binding"/>
    <property type="evidence" value="ECO:0007669"/>
    <property type="project" value="UniProtKB-UniRule"/>
</dbReference>
<dbReference type="EC" id="3.1.-.-" evidence="8"/>
<dbReference type="InterPro" id="IPR029060">
    <property type="entry name" value="PIN-like_dom_sf"/>
</dbReference>
<evidence type="ECO:0000256" key="3">
    <source>
        <dbReference type="ARBA" id="ARBA00022722"/>
    </source>
</evidence>
<dbReference type="AlphaFoldDB" id="A0A2U2DX30"/>
<evidence type="ECO:0000256" key="7">
    <source>
        <dbReference type="ARBA" id="ARBA00038093"/>
    </source>
</evidence>
<dbReference type="SUPFAM" id="SSF88723">
    <property type="entry name" value="PIN domain-like"/>
    <property type="match status" value="1"/>
</dbReference>
<keyword evidence="3 8" id="KW-0540">Nuclease</keyword>
<dbReference type="PANTHER" id="PTHR33653">
    <property type="entry name" value="RIBONUCLEASE VAPC2"/>
    <property type="match status" value="1"/>
</dbReference>
<keyword evidence="2 8" id="KW-1277">Toxin-antitoxin system</keyword>
<dbReference type="InterPro" id="IPR002716">
    <property type="entry name" value="PIN_dom"/>
</dbReference>
<keyword evidence="8" id="KW-0800">Toxin</keyword>
<feature type="domain" description="PIN" evidence="9">
    <location>
        <begin position="5"/>
        <end position="130"/>
    </location>
</feature>
<protein>
    <recommendedName>
        <fullName evidence="8">Ribonuclease VapC</fullName>
        <shortName evidence="8">RNase VapC</shortName>
        <ecNumber evidence="8">3.1.-.-</ecNumber>
    </recommendedName>
    <alternativeName>
        <fullName evidence="8">Toxin VapC</fullName>
    </alternativeName>
</protein>
<dbReference type="GO" id="GO:0090729">
    <property type="term" value="F:toxin activity"/>
    <property type="evidence" value="ECO:0007669"/>
    <property type="project" value="UniProtKB-KW"/>
</dbReference>
<gene>
    <name evidence="8" type="primary">vapC</name>
    <name evidence="10" type="ORF">DEM27_01275</name>
</gene>
<dbReference type="RefSeq" id="WP_109456373.1">
    <property type="nucleotide sequence ID" value="NZ_QFBC01000001.1"/>
</dbReference>
<sequence length="148" mass="15778">MSGFLLDTNAISMFSPSQAKASEDFTAWLEEQERENGIYLSAVSIHEIEKGIRLLDHRGATAKASAIRFWLLGLVSFYGDNILPIDAAVAQLSGELEAMAVTAGHSPGAADAMIAGTAKAHGLTLVTRNLKHFEPFGIAVRSPDEPAP</sequence>
<dbReference type="Pfam" id="PF01850">
    <property type="entry name" value="PIN"/>
    <property type="match status" value="1"/>
</dbReference>
<dbReference type="OrthoDB" id="7188375at2"/>
<keyword evidence="6 8" id="KW-0460">Magnesium</keyword>
<dbReference type="Proteomes" id="UP000245252">
    <property type="component" value="Unassembled WGS sequence"/>
</dbReference>
<dbReference type="InterPro" id="IPR022907">
    <property type="entry name" value="VapC_family"/>
</dbReference>
<dbReference type="HAMAP" id="MF_00265">
    <property type="entry name" value="VapC_Nob1"/>
    <property type="match status" value="1"/>
</dbReference>
<dbReference type="GO" id="GO:0016787">
    <property type="term" value="F:hydrolase activity"/>
    <property type="evidence" value="ECO:0007669"/>
    <property type="project" value="UniProtKB-KW"/>
</dbReference>
<dbReference type="PANTHER" id="PTHR33653:SF1">
    <property type="entry name" value="RIBONUCLEASE VAPC2"/>
    <property type="match status" value="1"/>
</dbReference>
<evidence type="ECO:0000313" key="11">
    <source>
        <dbReference type="Proteomes" id="UP000245252"/>
    </source>
</evidence>
<evidence type="ECO:0000256" key="8">
    <source>
        <dbReference type="HAMAP-Rule" id="MF_00265"/>
    </source>
</evidence>
<reference evidence="10 11" key="1">
    <citation type="submission" date="2018-05" db="EMBL/GenBank/DDBJ databases">
        <title>The draft genome of strain NS-104.</title>
        <authorList>
            <person name="Hang P."/>
            <person name="Jiang J."/>
        </authorList>
    </citation>
    <scope>NUCLEOTIDE SEQUENCE [LARGE SCALE GENOMIC DNA]</scope>
    <source>
        <strain evidence="10 11">NS-104</strain>
    </source>
</reference>
<evidence type="ECO:0000256" key="4">
    <source>
        <dbReference type="ARBA" id="ARBA00022723"/>
    </source>
</evidence>
<evidence type="ECO:0000256" key="1">
    <source>
        <dbReference type="ARBA" id="ARBA00001946"/>
    </source>
</evidence>